<sequence>MDYYFILGRENKISQKEIESVLAGFGVGFGPSCHCKTEGRGNLSEKIALSQAPRNDLAISILADDVLEIKLNADTKKVADLINILGGTIKIFQKVASNLENIDNVLAGSPKGKIILGISNYSKSKIDSFRIALKIKKRLSKKRKVRVIAGKDNDRLSSAQSFQYKLDREGVELGFFADPSRPAPVSAACLAVGLGWAEPRRKPRRSPSPDGRAEAGGIGQLVAVQNIDEWSCRDYGKPRSDARSGMTPPKLARAMVNIALGQARSMNHELRIMNESHNSEFSIHNSCLVVDPFCGSGNILIEGLVLGLDVIGSDISEKAVFDTKANLEWLLHESGIMNHESWTKTHNSEFSIHNSIFQADTTKYDYGKIDRDFIIVSEPYLGQPRKSKLELEDEEDIEDIEGLYLDFLQNLKLTADSLQLKAICIIFPLYELKNGKKLSIFEHCIDKIEKIGYTLICPPLTYGRDYQIVKREIVLLKLKSQKSKVKNQTSKSKIFS</sequence>
<dbReference type="InterPro" id="IPR029063">
    <property type="entry name" value="SAM-dependent_MTases_sf"/>
</dbReference>
<name>A0A2H0PZM0_9BACT</name>
<dbReference type="GO" id="GO:0008168">
    <property type="term" value="F:methyltransferase activity"/>
    <property type="evidence" value="ECO:0007669"/>
    <property type="project" value="UniProtKB-KW"/>
</dbReference>
<reference evidence="3 4" key="1">
    <citation type="submission" date="2017-09" db="EMBL/GenBank/DDBJ databases">
        <title>Depth-based differentiation of microbial function through sediment-hosted aquifers and enrichment of novel symbionts in the deep terrestrial subsurface.</title>
        <authorList>
            <person name="Probst A.J."/>
            <person name="Ladd B."/>
            <person name="Jarett J.K."/>
            <person name="Geller-Mcgrath D.E."/>
            <person name="Sieber C.M."/>
            <person name="Emerson J.B."/>
            <person name="Anantharaman K."/>
            <person name="Thomas B.C."/>
            <person name="Malmstrom R."/>
            <person name="Stieglmeier M."/>
            <person name="Klingl A."/>
            <person name="Woyke T."/>
            <person name="Ryan C.M."/>
            <person name="Banfield J.F."/>
        </authorList>
    </citation>
    <scope>NUCLEOTIDE SEQUENCE [LARGE SCALE GENOMIC DNA]</scope>
    <source>
        <strain evidence="3">CG11_big_fil_rev_8_21_14_0_20_42_15</strain>
    </source>
</reference>
<comment type="caution">
    <text evidence="3">The sequence shown here is derived from an EMBL/GenBank/DDBJ whole genome shotgun (WGS) entry which is preliminary data.</text>
</comment>
<evidence type="ECO:0000313" key="4">
    <source>
        <dbReference type="Proteomes" id="UP000231154"/>
    </source>
</evidence>
<dbReference type="SUPFAM" id="SSF53335">
    <property type="entry name" value="S-adenosyl-L-methionine-dependent methyltransferases"/>
    <property type="match status" value="1"/>
</dbReference>
<dbReference type="GO" id="GO:0032259">
    <property type="term" value="P:methylation"/>
    <property type="evidence" value="ECO:0007669"/>
    <property type="project" value="UniProtKB-KW"/>
</dbReference>
<proteinExistence type="predicted"/>
<dbReference type="InterPro" id="IPR053943">
    <property type="entry name" value="RlmKL-like_Mtase_CS"/>
</dbReference>
<evidence type="ECO:0000256" key="2">
    <source>
        <dbReference type="ARBA" id="ARBA00022679"/>
    </source>
</evidence>
<organism evidence="3 4">
    <name type="scientific">Candidatus Berkelbacteria bacterium CG11_big_fil_rev_8_21_14_0_20_42_15</name>
    <dbReference type="NCBI Taxonomy" id="1974517"/>
    <lineage>
        <taxon>Bacteria</taxon>
        <taxon>Candidatus Berkelbacteria</taxon>
    </lineage>
</organism>
<dbReference type="Proteomes" id="UP000231154">
    <property type="component" value="Unassembled WGS sequence"/>
</dbReference>
<evidence type="ECO:0000313" key="3">
    <source>
        <dbReference type="EMBL" id="PIR27468.1"/>
    </source>
</evidence>
<keyword evidence="2" id="KW-0808">Transferase</keyword>
<gene>
    <name evidence="3" type="ORF">COV40_00670</name>
</gene>
<keyword evidence="1" id="KW-0489">Methyltransferase</keyword>
<evidence type="ECO:0000256" key="1">
    <source>
        <dbReference type="ARBA" id="ARBA00022603"/>
    </source>
</evidence>
<dbReference type="PROSITE" id="PS01261">
    <property type="entry name" value="UPF0020"/>
    <property type="match status" value="1"/>
</dbReference>
<protein>
    <submittedName>
        <fullName evidence="3">Uncharacterized protein</fullName>
    </submittedName>
</protein>
<dbReference type="Gene3D" id="3.40.50.150">
    <property type="entry name" value="Vaccinia Virus protein VP39"/>
    <property type="match status" value="1"/>
</dbReference>
<dbReference type="AlphaFoldDB" id="A0A2H0PZM0"/>
<accession>A0A2H0PZM0</accession>
<dbReference type="EMBL" id="PCXF01000019">
    <property type="protein sequence ID" value="PIR27468.1"/>
    <property type="molecule type" value="Genomic_DNA"/>
</dbReference>